<dbReference type="InterPro" id="IPR054275">
    <property type="entry name" value="DUF7006"/>
</dbReference>
<sequence length="124" mass="14903">MKLNQITTIEQYLCYFDQRIKVKKESGELQYPLIDDFYTHLRFELVSTFETEMPFFDKMAKLLDLDAQLHILIQLLDLDRYCEDLSEEIIVSCAKKDRYVFYRELTGLSIKEQVPWSLIYLSEQ</sequence>
<evidence type="ECO:0000313" key="2">
    <source>
        <dbReference type="Proteomes" id="UP001254770"/>
    </source>
</evidence>
<dbReference type="RefSeq" id="WP_311816452.1">
    <property type="nucleotide sequence ID" value="NZ_JARPXG010000002.1"/>
</dbReference>
<organism evidence="1 2">
    <name type="scientific">Enterococcus raffinosus</name>
    <dbReference type="NCBI Taxonomy" id="71452"/>
    <lineage>
        <taxon>Bacteria</taxon>
        <taxon>Bacillati</taxon>
        <taxon>Bacillota</taxon>
        <taxon>Bacilli</taxon>
        <taxon>Lactobacillales</taxon>
        <taxon>Enterococcaceae</taxon>
        <taxon>Enterococcus</taxon>
    </lineage>
</organism>
<dbReference type="Proteomes" id="UP001254770">
    <property type="component" value="Unassembled WGS sequence"/>
</dbReference>
<accession>A0AAW8TCK0</accession>
<dbReference type="EMBL" id="JARPXL010000015">
    <property type="protein sequence ID" value="MDT2545519.1"/>
    <property type="molecule type" value="Genomic_DNA"/>
</dbReference>
<dbReference type="AlphaFoldDB" id="A0AAW8TCK0"/>
<proteinExistence type="predicted"/>
<comment type="caution">
    <text evidence="1">The sequence shown here is derived from an EMBL/GenBank/DDBJ whole genome shotgun (WGS) entry which is preliminary data.</text>
</comment>
<name>A0AAW8TCK0_9ENTE</name>
<protein>
    <submittedName>
        <fullName evidence="1">Uncharacterized protein</fullName>
    </submittedName>
</protein>
<gene>
    <name evidence="1" type="ORF">P7D69_14300</name>
</gene>
<reference evidence="1" key="1">
    <citation type="submission" date="2023-03" db="EMBL/GenBank/DDBJ databases">
        <authorList>
            <person name="Shen W."/>
            <person name="Cai J."/>
        </authorList>
    </citation>
    <scope>NUCLEOTIDE SEQUENCE</scope>
    <source>
        <strain evidence="1">Y15</strain>
    </source>
</reference>
<evidence type="ECO:0000313" key="1">
    <source>
        <dbReference type="EMBL" id="MDT2545519.1"/>
    </source>
</evidence>
<dbReference type="Pfam" id="PF22652">
    <property type="entry name" value="DUF7006"/>
    <property type="match status" value="1"/>
</dbReference>